<feature type="transmembrane region" description="Helical" evidence="11">
    <location>
        <begin position="247"/>
        <end position="266"/>
    </location>
</feature>
<dbReference type="Proteomes" id="UP000315252">
    <property type="component" value="Unassembled WGS sequence"/>
</dbReference>
<dbReference type="Gene3D" id="3.30.565.10">
    <property type="entry name" value="Histidine kinase-like ATPase, C-terminal domain"/>
    <property type="match status" value="1"/>
</dbReference>
<dbReference type="Gene3D" id="3.30.450.20">
    <property type="entry name" value="PAS domain"/>
    <property type="match status" value="1"/>
</dbReference>
<evidence type="ECO:0000259" key="14">
    <source>
        <dbReference type="PROSITE" id="PS50113"/>
    </source>
</evidence>
<evidence type="ECO:0000259" key="13">
    <source>
        <dbReference type="PROSITE" id="PS50112"/>
    </source>
</evidence>
<dbReference type="InterPro" id="IPR036097">
    <property type="entry name" value="HisK_dim/P_sf"/>
</dbReference>
<dbReference type="OrthoDB" id="9795133at2"/>
<dbReference type="PROSITE" id="PS50109">
    <property type="entry name" value="HIS_KIN"/>
    <property type="match status" value="1"/>
</dbReference>
<dbReference type="SMART" id="SM00091">
    <property type="entry name" value="PAS"/>
    <property type="match status" value="1"/>
</dbReference>
<dbReference type="CDD" id="cd00082">
    <property type="entry name" value="HisKA"/>
    <property type="match status" value="1"/>
</dbReference>
<dbReference type="Pfam" id="PF02518">
    <property type="entry name" value="HATPase_c"/>
    <property type="match status" value="1"/>
</dbReference>
<dbReference type="EC" id="2.7.13.3" evidence="3"/>
<evidence type="ECO:0000256" key="4">
    <source>
        <dbReference type="ARBA" id="ARBA00022475"/>
    </source>
</evidence>
<dbReference type="Gene3D" id="1.10.287.130">
    <property type="match status" value="1"/>
</dbReference>
<evidence type="ECO:0000256" key="5">
    <source>
        <dbReference type="ARBA" id="ARBA00022553"/>
    </source>
</evidence>
<dbReference type="SUPFAM" id="SSF47384">
    <property type="entry name" value="Homodimeric domain of signal transducing histidine kinase"/>
    <property type="match status" value="1"/>
</dbReference>
<evidence type="ECO:0000313" key="16">
    <source>
        <dbReference type="Proteomes" id="UP000315252"/>
    </source>
</evidence>
<feature type="transmembrane region" description="Helical" evidence="11">
    <location>
        <begin position="136"/>
        <end position="158"/>
    </location>
</feature>
<feature type="domain" description="PAC" evidence="14">
    <location>
        <begin position="389"/>
        <end position="441"/>
    </location>
</feature>
<keyword evidence="5" id="KW-0597">Phosphoprotein</keyword>
<feature type="transmembrane region" description="Helical" evidence="11">
    <location>
        <begin position="170"/>
        <end position="189"/>
    </location>
</feature>
<feature type="transmembrane region" description="Helical" evidence="11">
    <location>
        <begin position="97"/>
        <end position="116"/>
    </location>
</feature>
<comment type="subcellular location">
    <subcellularLocation>
        <location evidence="2">Cell membrane</location>
        <topology evidence="2">Multi-pass membrane protein</topology>
    </subcellularLocation>
</comment>
<evidence type="ECO:0000256" key="3">
    <source>
        <dbReference type="ARBA" id="ARBA00012438"/>
    </source>
</evidence>
<dbReference type="GO" id="GO:0000155">
    <property type="term" value="F:phosphorelay sensor kinase activity"/>
    <property type="evidence" value="ECO:0007669"/>
    <property type="project" value="InterPro"/>
</dbReference>
<evidence type="ECO:0000256" key="2">
    <source>
        <dbReference type="ARBA" id="ARBA00004651"/>
    </source>
</evidence>
<keyword evidence="9 11" id="KW-1133">Transmembrane helix</keyword>
<feature type="transmembrane region" description="Helical" evidence="11">
    <location>
        <begin position="286"/>
        <end position="303"/>
    </location>
</feature>
<protein>
    <recommendedName>
        <fullName evidence="3">histidine kinase</fullName>
        <ecNumber evidence="3">2.7.13.3</ecNumber>
    </recommendedName>
</protein>
<evidence type="ECO:0000259" key="12">
    <source>
        <dbReference type="PROSITE" id="PS50109"/>
    </source>
</evidence>
<comment type="catalytic activity">
    <reaction evidence="1">
        <text>ATP + protein L-histidine = ADP + protein N-phospho-L-histidine.</text>
        <dbReference type="EC" id="2.7.13.3"/>
    </reaction>
</comment>
<evidence type="ECO:0000256" key="11">
    <source>
        <dbReference type="SAM" id="Phobius"/>
    </source>
</evidence>
<dbReference type="InterPro" id="IPR005467">
    <property type="entry name" value="His_kinase_dom"/>
</dbReference>
<dbReference type="SUPFAM" id="SSF55785">
    <property type="entry name" value="PYP-like sensor domain (PAS domain)"/>
    <property type="match status" value="1"/>
</dbReference>
<sequence>MTKEANANENLRVFDKLSETARLALRAFALALAYFIAALLGIEWTREAGNVAALWPPNAILLAVLVYATPGHRIVFFSVCFVANVAANLVYGSLIVVSLLLATANIVEVAVGLYLMRKLVREGEVFGDVTNFSRSFLVSAVSAPAAGAFVGACTISYMMGASFFDVFKTWWIADVTGLIIFFPLAFFVVHRTEGWSRQVSTMARAVALVIVVAGSAWVLLQENVFVVFILLQMVFLWVVFQSSVAGCSLAVSVMGIVLTFLTLKGLGPVGSLEGLSIAERVQNLQITLVAIAVPMLMISIVLSRHRRLAAALMESEKRYRELYDNSPVMLHSIGKDGKLISVSEFWLRKMGYTREEVLGRSSTDFLTEQSREYAKAEVIPRFIREGEITDVEYQFVKKDGEVFDALMSAIQEPAVGDGTSRSFAVVTDVTKQKQSETALAQTVSELERSNRDLQQFAYVASHDLQEPLRMVASYCDLLKLRFAEKLGDDGREFIDFAVDGARRMQGLINDLLKYSRAGNHEYQTTAVDLEEVVDSVRRDLSALIDERGVEIQCSDLPTIWGDSGQIRLVFQNLIHNAIKFNDATDPRIDIAAELEGGHWKISIDDNGIGIDPQHADRIFDVFNRLHTREEYSGTGIGLAIVKRVIERHNGQIALTTKAGKGTRFTFTLPREQ</sequence>
<dbReference type="InterPro" id="IPR003594">
    <property type="entry name" value="HATPase_dom"/>
</dbReference>
<dbReference type="FunFam" id="3.30.565.10:FF:000006">
    <property type="entry name" value="Sensor histidine kinase WalK"/>
    <property type="match status" value="1"/>
</dbReference>
<dbReference type="GO" id="GO:0005886">
    <property type="term" value="C:plasma membrane"/>
    <property type="evidence" value="ECO:0007669"/>
    <property type="project" value="UniProtKB-SubCell"/>
</dbReference>
<dbReference type="InterPro" id="IPR004358">
    <property type="entry name" value="Sig_transdc_His_kin-like_C"/>
</dbReference>
<dbReference type="Pfam" id="PF00512">
    <property type="entry name" value="HisKA"/>
    <property type="match status" value="1"/>
</dbReference>
<feature type="transmembrane region" description="Helical" evidence="11">
    <location>
        <begin position="23"/>
        <end position="42"/>
    </location>
</feature>
<keyword evidence="6" id="KW-0808">Transferase</keyword>
<feature type="domain" description="PAS" evidence="13">
    <location>
        <begin position="315"/>
        <end position="386"/>
    </location>
</feature>
<keyword evidence="8" id="KW-0418">Kinase</keyword>
<keyword evidence="7 11" id="KW-0812">Transmembrane</keyword>
<organism evidence="15 16">
    <name type="scientific">Denitrobaculum tricleocarpae</name>
    <dbReference type="NCBI Taxonomy" id="2591009"/>
    <lineage>
        <taxon>Bacteria</taxon>
        <taxon>Pseudomonadati</taxon>
        <taxon>Pseudomonadota</taxon>
        <taxon>Alphaproteobacteria</taxon>
        <taxon>Rhodospirillales</taxon>
        <taxon>Rhodospirillaceae</taxon>
        <taxon>Denitrobaculum</taxon>
    </lineage>
</organism>
<dbReference type="AlphaFoldDB" id="A0A545SYL7"/>
<evidence type="ECO:0000256" key="10">
    <source>
        <dbReference type="ARBA" id="ARBA00023136"/>
    </source>
</evidence>
<dbReference type="EMBL" id="VHSH01000019">
    <property type="protein sequence ID" value="TQV70066.1"/>
    <property type="molecule type" value="Genomic_DNA"/>
</dbReference>
<name>A0A545SYL7_9PROT</name>
<dbReference type="NCBIfam" id="TIGR00229">
    <property type="entry name" value="sensory_box"/>
    <property type="match status" value="1"/>
</dbReference>
<dbReference type="PANTHER" id="PTHR43304">
    <property type="entry name" value="PHYTOCHROME-LIKE PROTEIN CPH1"/>
    <property type="match status" value="1"/>
</dbReference>
<dbReference type="PROSITE" id="PS50112">
    <property type="entry name" value="PAS"/>
    <property type="match status" value="1"/>
</dbReference>
<dbReference type="InterPro" id="IPR000700">
    <property type="entry name" value="PAS-assoc_C"/>
</dbReference>
<dbReference type="InterPro" id="IPR052162">
    <property type="entry name" value="Sensor_kinase/Photoreceptor"/>
</dbReference>
<evidence type="ECO:0000256" key="6">
    <source>
        <dbReference type="ARBA" id="ARBA00022679"/>
    </source>
</evidence>
<evidence type="ECO:0000256" key="1">
    <source>
        <dbReference type="ARBA" id="ARBA00000085"/>
    </source>
</evidence>
<dbReference type="InterPro" id="IPR036890">
    <property type="entry name" value="HATPase_C_sf"/>
</dbReference>
<dbReference type="PANTHER" id="PTHR43304:SF1">
    <property type="entry name" value="PAC DOMAIN-CONTAINING PROTEIN"/>
    <property type="match status" value="1"/>
</dbReference>
<evidence type="ECO:0000256" key="9">
    <source>
        <dbReference type="ARBA" id="ARBA00022989"/>
    </source>
</evidence>
<evidence type="ECO:0000256" key="7">
    <source>
        <dbReference type="ARBA" id="ARBA00022692"/>
    </source>
</evidence>
<dbReference type="InterPro" id="IPR007895">
    <property type="entry name" value="MASE1"/>
</dbReference>
<comment type="caution">
    <text evidence="15">The sequence shown here is derived from an EMBL/GenBank/DDBJ whole genome shotgun (WGS) entry which is preliminary data.</text>
</comment>
<dbReference type="InterPro" id="IPR000014">
    <property type="entry name" value="PAS"/>
</dbReference>
<keyword evidence="16" id="KW-1185">Reference proteome</keyword>
<dbReference type="SMART" id="SM00388">
    <property type="entry name" value="HisKA"/>
    <property type="match status" value="1"/>
</dbReference>
<dbReference type="PROSITE" id="PS50113">
    <property type="entry name" value="PAC"/>
    <property type="match status" value="1"/>
</dbReference>
<dbReference type="RefSeq" id="WP_142899831.1">
    <property type="nucleotide sequence ID" value="NZ_ML660070.1"/>
</dbReference>
<gene>
    <name evidence="15" type="ORF">FKG95_28295</name>
</gene>
<dbReference type="CDD" id="cd00130">
    <property type="entry name" value="PAS"/>
    <property type="match status" value="1"/>
</dbReference>
<dbReference type="Pfam" id="PF05231">
    <property type="entry name" value="MASE1"/>
    <property type="match status" value="1"/>
</dbReference>
<evidence type="ECO:0000256" key="8">
    <source>
        <dbReference type="ARBA" id="ARBA00022777"/>
    </source>
</evidence>
<dbReference type="SMART" id="SM00387">
    <property type="entry name" value="HATPase_c"/>
    <property type="match status" value="1"/>
</dbReference>
<feature type="domain" description="Histidine kinase" evidence="12">
    <location>
        <begin position="459"/>
        <end position="672"/>
    </location>
</feature>
<proteinExistence type="predicted"/>
<accession>A0A545SYL7</accession>
<keyword evidence="10 11" id="KW-0472">Membrane</keyword>
<dbReference type="Pfam" id="PF13426">
    <property type="entry name" value="PAS_9"/>
    <property type="match status" value="1"/>
</dbReference>
<dbReference type="InterPro" id="IPR035965">
    <property type="entry name" value="PAS-like_dom_sf"/>
</dbReference>
<dbReference type="InterPro" id="IPR003661">
    <property type="entry name" value="HisK_dim/P_dom"/>
</dbReference>
<keyword evidence="4" id="KW-1003">Cell membrane</keyword>
<evidence type="ECO:0000313" key="15">
    <source>
        <dbReference type="EMBL" id="TQV70066.1"/>
    </source>
</evidence>
<dbReference type="SUPFAM" id="SSF55874">
    <property type="entry name" value="ATPase domain of HSP90 chaperone/DNA topoisomerase II/histidine kinase"/>
    <property type="match status" value="1"/>
</dbReference>
<reference evidence="15 16" key="1">
    <citation type="submission" date="2019-06" db="EMBL/GenBank/DDBJ databases">
        <title>Whole genome sequence for Rhodospirillaceae sp. R148.</title>
        <authorList>
            <person name="Wang G."/>
        </authorList>
    </citation>
    <scope>NUCLEOTIDE SEQUENCE [LARGE SCALE GENOMIC DNA]</scope>
    <source>
        <strain evidence="15 16">R148</strain>
    </source>
</reference>
<dbReference type="PRINTS" id="PR00344">
    <property type="entry name" value="BCTRLSENSOR"/>
</dbReference>